<evidence type="ECO:0000256" key="5">
    <source>
        <dbReference type="ARBA" id="ARBA00022917"/>
    </source>
</evidence>
<dbReference type="PANTHER" id="PTHR43326:SF1">
    <property type="entry name" value="METHIONINE--TRNA LIGASE, MITOCHONDRIAL"/>
    <property type="match status" value="1"/>
</dbReference>
<dbReference type="FunFam" id="2.170.220.10:FF:000001">
    <property type="entry name" value="methionine--tRNA ligase, mitochondrial"/>
    <property type="match status" value="1"/>
</dbReference>
<feature type="domain" description="Methionyl/Leucyl tRNA synthetase" evidence="8">
    <location>
        <begin position="7"/>
        <end position="378"/>
    </location>
</feature>
<evidence type="ECO:0000256" key="7">
    <source>
        <dbReference type="ARBA" id="ARBA00047364"/>
    </source>
</evidence>
<evidence type="ECO:0000313" key="9">
    <source>
        <dbReference type="EMBL" id="MPL75818.1"/>
    </source>
</evidence>
<dbReference type="Gene3D" id="3.40.50.620">
    <property type="entry name" value="HUPs"/>
    <property type="match status" value="1"/>
</dbReference>
<dbReference type="SUPFAM" id="SSF52374">
    <property type="entry name" value="Nucleotidylyl transferase"/>
    <property type="match status" value="1"/>
</dbReference>
<name>A0A644UA35_9ZZZZ</name>
<comment type="catalytic activity">
    <reaction evidence="7">
        <text>tRNA(Met) + L-methionine + ATP = L-methionyl-tRNA(Met) + AMP + diphosphate</text>
        <dbReference type="Rhea" id="RHEA:13481"/>
        <dbReference type="Rhea" id="RHEA-COMP:9667"/>
        <dbReference type="Rhea" id="RHEA-COMP:9698"/>
        <dbReference type="ChEBI" id="CHEBI:30616"/>
        <dbReference type="ChEBI" id="CHEBI:33019"/>
        <dbReference type="ChEBI" id="CHEBI:57844"/>
        <dbReference type="ChEBI" id="CHEBI:78442"/>
        <dbReference type="ChEBI" id="CHEBI:78530"/>
        <dbReference type="ChEBI" id="CHEBI:456215"/>
        <dbReference type="EC" id="6.1.1.10"/>
    </reaction>
</comment>
<evidence type="ECO:0000259" key="8">
    <source>
        <dbReference type="Pfam" id="PF09334"/>
    </source>
</evidence>
<dbReference type="InterPro" id="IPR023457">
    <property type="entry name" value="Met-tRNA_synth_2"/>
</dbReference>
<dbReference type="CDD" id="cd00814">
    <property type="entry name" value="MetRS_core"/>
    <property type="match status" value="1"/>
</dbReference>
<evidence type="ECO:0000256" key="6">
    <source>
        <dbReference type="ARBA" id="ARBA00023146"/>
    </source>
</evidence>
<comment type="caution">
    <text evidence="9">The sequence shown here is derived from an EMBL/GenBank/DDBJ whole genome shotgun (WGS) entry which is preliminary data.</text>
</comment>
<dbReference type="Pfam" id="PF09334">
    <property type="entry name" value="tRNA-synt_1g"/>
    <property type="match status" value="1"/>
</dbReference>
<dbReference type="InterPro" id="IPR014729">
    <property type="entry name" value="Rossmann-like_a/b/a_fold"/>
</dbReference>
<dbReference type="GO" id="GO:0004825">
    <property type="term" value="F:methionine-tRNA ligase activity"/>
    <property type="evidence" value="ECO:0007669"/>
    <property type="project" value="UniProtKB-EC"/>
</dbReference>
<dbReference type="PANTHER" id="PTHR43326">
    <property type="entry name" value="METHIONYL-TRNA SYNTHETASE"/>
    <property type="match status" value="1"/>
</dbReference>
<evidence type="ECO:0000256" key="2">
    <source>
        <dbReference type="ARBA" id="ARBA00022598"/>
    </source>
</evidence>
<dbReference type="InterPro" id="IPR009080">
    <property type="entry name" value="tRNAsynth_Ia_anticodon-bd"/>
</dbReference>
<protein>
    <recommendedName>
        <fullName evidence="1">methionine--tRNA ligase</fullName>
        <ecNumber evidence="1">6.1.1.10</ecNumber>
    </recommendedName>
</protein>
<keyword evidence="2 9" id="KW-0436">Ligase</keyword>
<keyword evidence="4" id="KW-0067">ATP-binding</keyword>
<dbReference type="InterPro" id="IPR014758">
    <property type="entry name" value="Met-tRNA_synth"/>
</dbReference>
<dbReference type="GO" id="GO:0005524">
    <property type="term" value="F:ATP binding"/>
    <property type="evidence" value="ECO:0007669"/>
    <property type="project" value="UniProtKB-KW"/>
</dbReference>
<dbReference type="GO" id="GO:0005739">
    <property type="term" value="C:mitochondrion"/>
    <property type="evidence" value="ECO:0007669"/>
    <property type="project" value="UniProtKB-ARBA"/>
</dbReference>
<dbReference type="NCBIfam" id="TIGR00398">
    <property type="entry name" value="metG"/>
    <property type="match status" value="1"/>
</dbReference>
<dbReference type="PRINTS" id="PR01041">
    <property type="entry name" value="TRNASYNTHMET"/>
</dbReference>
<dbReference type="Gene3D" id="1.10.730.10">
    <property type="entry name" value="Isoleucyl-tRNA Synthetase, Domain 1"/>
    <property type="match status" value="1"/>
</dbReference>
<proteinExistence type="predicted"/>
<accession>A0A644UA35</accession>
<keyword evidence="5" id="KW-0648">Protein biosynthesis</keyword>
<dbReference type="InterPro" id="IPR033911">
    <property type="entry name" value="MetRS_core"/>
</dbReference>
<sequence>MKKENFYITTTLPYVNASPHIGFAMEIIRADVVARYKRHAGYKVFFNTGTDEHGQKLFEAAKSENISTKEYVDKNFLGFLNLIEALNISSDTFIRTTEERHIKAAQEIWRRCEDNGYIYKKNYEMKYCVGCESEKQNSELDENGRCLEHPNRELEIREEENYFFSFSKLEEKLLNFYEENPTFVIPDFRFNEIKNFVKNGLQDFSISRLKSKMEWGIPVPNDEEHVMYVWFDALTNYISTLDWPKETNSNFIDFWLQKENEKREVIQYCGKDNLRYQAATWQAMLMAAEIPNSTNIIIDGFIISGGQKMSKSLGNVISPYSIIEKYKEVTDFPEEVLRFVLTHEVANFEDSDITEDSIKNSYITFLQNGLGNQVSRIMKLSNQYLAKGDIEEVLAKTEEISFAEEYESHLNNFKLNEAIHFVTNEQKKLDEYIQETAPFKLLKSESEGDKENGKNILKNCVKELLTIAYHLNFFMPKTSEIIFELVKENKMPEKPLFGRI</sequence>
<dbReference type="Gene3D" id="2.170.220.10">
    <property type="match status" value="1"/>
</dbReference>
<dbReference type="GO" id="GO:0006431">
    <property type="term" value="P:methionyl-tRNA aminoacylation"/>
    <property type="evidence" value="ECO:0007669"/>
    <property type="project" value="InterPro"/>
</dbReference>
<dbReference type="SUPFAM" id="SSF47323">
    <property type="entry name" value="Anticodon-binding domain of a subclass of class I aminoacyl-tRNA synthetases"/>
    <property type="match status" value="1"/>
</dbReference>
<keyword evidence="6" id="KW-0030">Aminoacyl-tRNA synthetase</keyword>
<dbReference type="InterPro" id="IPR015413">
    <property type="entry name" value="Methionyl/Leucyl_tRNA_Synth"/>
</dbReference>
<dbReference type="AlphaFoldDB" id="A0A644UA35"/>
<dbReference type="EC" id="6.1.1.10" evidence="1"/>
<reference evidence="9" key="1">
    <citation type="submission" date="2019-08" db="EMBL/GenBank/DDBJ databases">
        <authorList>
            <person name="Kucharzyk K."/>
            <person name="Murdoch R.W."/>
            <person name="Higgins S."/>
            <person name="Loffler F."/>
        </authorList>
    </citation>
    <scope>NUCLEOTIDE SEQUENCE</scope>
</reference>
<evidence type="ECO:0000256" key="1">
    <source>
        <dbReference type="ARBA" id="ARBA00012838"/>
    </source>
</evidence>
<organism evidence="9">
    <name type="scientific">bioreactor metagenome</name>
    <dbReference type="NCBI Taxonomy" id="1076179"/>
    <lineage>
        <taxon>unclassified sequences</taxon>
        <taxon>metagenomes</taxon>
        <taxon>ecological metagenomes</taxon>
    </lineage>
</organism>
<dbReference type="EMBL" id="VSSQ01000092">
    <property type="protein sequence ID" value="MPL75818.1"/>
    <property type="molecule type" value="Genomic_DNA"/>
</dbReference>
<keyword evidence="3" id="KW-0547">Nucleotide-binding</keyword>
<gene>
    <name evidence="9" type="primary">metG_10</name>
    <name evidence="9" type="ORF">SDC9_21649</name>
</gene>
<evidence type="ECO:0000256" key="4">
    <source>
        <dbReference type="ARBA" id="ARBA00022840"/>
    </source>
</evidence>
<evidence type="ECO:0000256" key="3">
    <source>
        <dbReference type="ARBA" id="ARBA00022741"/>
    </source>
</evidence>